<feature type="signal peptide" evidence="1">
    <location>
        <begin position="1"/>
        <end position="18"/>
    </location>
</feature>
<feature type="domain" description="DUF3344" evidence="3">
    <location>
        <begin position="57"/>
        <end position="289"/>
    </location>
</feature>
<feature type="domain" description="DUF7933" evidence="4">
    <location>
        <begin position="508"/>
        <end position="631"/>
    </location>
</feature>
<dbReference type="OrthoDB" id="28649at2"/>
<dbReference type="EMBL" id="BJXL01000051">
    <property type="protein sequence ID" value="GEM83578.1"/>
    <property type="molecule type" value="Genomic_DNA"/>
</dbReference>
<dbReference type="PANTHER" id="PTHR34819">
    <property type="entry name" value="LARGE CYSTEINE-RICH PERIPLASMIC PROTEIN OMCB"/>
    <property type="match status" value="1"/>
</dbReference>
<dbReference type="Pfam" id="PF01345">
    <property type="entry name" value="DUF11"/>
    <property type="match status" value="1"/>
</dbReference>
<evidence type="ECO:0008006" key="7">
    <source>
        <dbReference type="Google" id="ProtNLM"/>
    </source>
</evidence>
<dbReference type="RefSeq" id="WP_119341351.1">
    <property type="nucleotide sequence ID" value="NZ_BJXL01000051.1"/>
</dbReference>
<dbReference type="NCBIfam" id="TIGR01451">
    <property type="entry name" value="B_ant_repeat"/>
    <property type="match status" value="2"/>
</dbReference>
<dbReference type="Proteomes" id="UP000321197">
    <property type="component" value="Unassembled WGS sequence"/>
</dbReference>
<feature type="chain" id="PRO_5022140893" description="DUF11 domain-containing protein" evidence="1">
    <location>
        <begin position="19"/>
        <end position="1127"/>
    </location>
</feature>
<evidence type="ECO:0000313" key="6">
    <source>
        <dbReference type="Proteomes" id="UP000321197"/>
    </source>
</evidence>
<dbReference type="InterPro" id="IPR021779">
    <property type="entry name" value="DUF3344"/>
</dbReference>
<dbReference type="Pfam" id="PF25564">
    <property type="entry name" value="DUF7933"/>
    <property type="match status" value="1"/>
</dbReference>
<sequence length="1127" mass="115378">MKRSLIVLLLLTLSLAQAQVIRNFTSRYSTNTTGDIVLIGNTLMTCSPTGTNGGQCASARNGTTSGNLANNNSYTMIYVDTDGDSTTFNSSSASLNLPAGATVLWAGLYWGAEAPSLPSPSAVRFRTPASGGYTTLTATQTDLLTVSDRSLYHSFVEVTSLVQAGGNGNYWAANVQGSPNNSNRYAGWSLVVVYQHSSQPLRHLNVFDGYAQVGGTTTVNTTISGFLTPATGPVTLRLGTVAYEGDRGITGDRLRVNGTDVSNATNPATNYFNSTISDLGSHVSSKNPNYIDQLGFDIDRLENTGLLGNNQSSTSVAFVSTGDAYYPGILTFAVNIYAPDLTSTFAKSVADLNGGNVLVGDILEYTISFTNTGQDGATKVVVRDPIPAGTQYVPGSLQVVSNATGAPTGSFTDASGDDIAEYSPACSELSGSPPCVRFRLGTGANASQGGLIPPTQGASLRFRVQVLPSAAGQTITNIAQVSYNAQTLGTAFSQTASANANSTVPTSPSLSKAFSPSSIPIGGTSTLTITLSNPNATVATLTATLVDNLPAGLVVASPPAASTTCPGGSVTAAAGSSTVTLSGGQIPANGTCTVTVNVTGSSPSSYTNTLAAGALQTDQGNSPGPASATLTLQGASLSGRIYADQQPNGVREPGEDWSSGVPVYVNLVQGSSVMQSVAVNPGSGVYAFSTVAPGSYTLVVTNSPTNTTPAAPSGWLFMNPSGSRTVGMGSSNIANQDFGLFNGSRIRGTVFRDDGLGGGTANDALQNGGEPGIPNVLVSASDGTNVRSATTDASGLYMLFIPASFGSSLTLSHPLQPATGSNVNGAGVSLASGYGSAAAASRTIGGFAPGQYYEGYNFGVVRDSRLSPDQSGQSPSPGTITYSHLYRPGTLGTVNLVQSGSSYTYALRRDVNCDGDFADAGEGFQPLPQSFTVDASWPRESDGSLRACALELQVVVPAGLPAGRVDIAQLQAALGWANNPTITDTRQVFDTTTVVTAGGLQLLKEVRNVSTGSAFAANVQGRPGEVLEYRITYQNIGSQPIFNVVLADPIPFFTTLVQNAYGGTGELELACPNGTLARPDLGSVGSISLNLASLCSLSTAPNPSGSGTLPALLPGQGGYLVYRVQIQ</sequence>
<dbReference type="InterPro" id="IPR047589">
    <property type="entry name" value="DUF11_rpt"/>
</dbReference>
<dbReference type="Gene3D" id="2.60.40.10">
    <property type="entry name" value="Immunoglobulins"/>
    <property type="match status" value="2"/>
</dbReference>
<dbReference type="InterPro" id="IPR057693">
    <property type="entry name" value="DUF7933"/>
</dbReference>
<comment type="caution">
    <text evidence="5">The sequence shown here is derived from an EMBL/GenBank/DDBJ whole genome shotgun (WGS) entry which is preliminary data.</text>
</comment>
<accession>A0A511R1T7</accession>
<gene>
    <name evidence="5" type="ORF">MHY01S_17440</name>
</gene>
<feature type="domain" description="DUF11" evidence="2">
    <location>
        <begin position="355"/>
        <end position="482"/>
    </location>
</feature>
<dbReference type="InterPro" id="IPR001434">
    <property type="entry name" value="OmcB-like_DUF11"/>
</dbReference>
<evidence type="ECO:0000313" key="5">
    <source>
        <dbReference type="EMBL" id="GEM83578.1"/>
    </source>
</evidence>
<evidence type="ECO:0000256" key="1">
    <source>
        <dbReference type="SAM" id="SignalP"/>
    </source>
</evidence>
<dbReference type="InterPro" id="IPR051172">
    <property type="entry name" value="Chlamydia_OmcB"/>
</dbReference>
<dbReference type="PANTHER" id="PTHR34819:SF3">
    <property type="entry name" value="CELL SURFACE PROTEIN"/>
    <property type="match status" value="1"/>
</dbReference>
<name>A0A511R1T7_9DEIN</name>
<evidence type="ECO:0000259" key="3">
    <source>
        <dbReference type="Pfam" id="PF11824"/>
    </source>
</evidence>
<evidence type="ECO:0000259" key="4">
    <source>
        <dbReference type="Pfam" id="PF25564"/>
    </source>
</evidence>
<keyword evidence="1" id="KW-0732">Signal</keyword>
<proteinExistence type="predicted"/>
<evidence type="ECO:0000259" key="2">
    <source>
        <dbReference type="Pfam" id="PF01345"/>
    </source>
</evidence>
<dbReference type="InterPro" id="IPR013783">
    <property type="entry name" value="Ig-like_fold"/>
</dbReference>
<protein>
    <recommendedName>
        <fullName evidence="7">DUF11 domain-containing protein</fullName>
    </recommendedName>
</protein>
<dbReference type="Gene3D" id="2.60.40.740">
    <property type="match status" value="1"/>
</dbReference>
<organism evidence="5 6">
    <name type="scientific">Meiothermus hypogaeus NBRC 106114</name>
    <dbReference type="NCBI Taxonomy" id="1227553"/>
    <lineage>
        <taxon>Bacteria</taxon>
        <taxon>Thermotogati</taxon>
        <taxon>Deinococcota</taxon>
        <taxon>Deinococci</taxon>
        <taxon>Thermales</taxon>
        <taxon>Thermaceae</taxon>
        <taxon>Meiothermus</taxon>
    </lineage>
</organism>
<dbReference type="SUPFAM" id="SSF117074">
    <property type="entry name" value="Hypothetical protein PA1324"/>
    <property type="match status" value="1"/>
</dbReference>
<dbReference type="AlphaFoldDB" id="A0A511R1T7"/>
<reference evidence="5 6" key="1">
    <citation type="submission" date="2019-07" db="EMBL/GenBank/DDBJ databases">
        <title>Whole genome shotgun sequence of Meiothermus hypogaeus NBRC 106114.</title>
        <authorList>
            <person name="Hosoyama A."/>
            <person name="Uohara A."/>
            <person name="Ohji S."/>
            <person name="Ichikawa N."/>
        </authorList>
    </citation>
    <scope>NUCLEOTIDE SEQUENCE [LARGE SCALE GENOMIC DNA]</scope>
    <source>
        <strain evidence="5 6">NBRC 106114</strain>
    </source>
</reference>
<dbReference type="Pfam" id="PF11824">
    <property type="entry name" value="DUF3344"/>
    <property type="match status" value="1"/>
</dbReference>